<dbReference type="SUPFAM" id="SSF57667">
    <property type="entry name" value="beta-beta-alpha zinc fingers"/>
    <property type="match status" value="5"/>
</dbReference>
<feature type="region of interest" description="Disordered" evidence="8">
    <location>
        <begin position="36"/>
        <end position="103"/>
    </location>
</feature>
<feature type="domain" description="C2H2-type" evidence="9">
    <location>
        <begin position="134"/>
        <end position="156"/>
    </location>
</feature>
<evidence type="ECO:0000256" key="3">
    <source>
        <dbReference type="ARBA" id="ARBA00022737"/>
    </source>
</evidence>
<proteinExistence type="predicted"/>
<dbReference type="PANTHER" id="PTHR24388">
    <property type="entry name" value="ZINC FINGER PROTEIN"/>
    <property type="match status" value="1"/>
</dbReference>
<keyword evidence="2" id="KW-0479">Metal-binding</keyword>
<organism evidence="10 11">
    <name type="scientific">Nothobranchius furzeri</name>
    <name type="common">Turquoise killifish</name>
    <dbReference type="NCBI Taxonomy" id="105023"/>
    <lineage>
        <taxon>Eukaryota</taxon>
        <taxon>Metazoa</taxon>
        <taxon>Chordata</taxon>
        <taxon>Craniata</taxon>
        <taxon>Vertebrata</taxon>
        <taxon>Euteleostomi</taxon>
        <taxon>Actinopterygii</taxon>
        <taxon>Neopterygii</taxon>
        <taxon>Teleostei</taxon>
        <taxon>Neoteleostei</taxon>
        <taxon>Acanthomorphata</taxon>
        <taxon>Ovalentaria</taxon>
        <taxon>Atherinomorphae</taxon>
        <taxon>Cyprinodontiformes</taxon>
        <taxon>Nothobranchiidae</taxon>
        <taxon>Nothobranchius</taxon>
    </lineage>
</organism>
<evidence type="ECO:0000256" key="6">
    <source>
        <dbReference type="ARBA" id="ARBA00023242"/>
    </source>
</evidence>
<name>A0A8C6NQD1_NOTFU</name>
<feature type="domain" description="C2H2-type" evidence="9">
    <location>
        <begin position="251"/>
        <end position="278"/>
    </location>
</feature>
<dbReference type="InterPro" id="IPR013087">
    <property type="entry name" value="Znf_C2H2_type"/>
</dbReference>
<evidence type="ECO:0000313" key="11">
    <source>
        <dbReference type="Proteomes" id="UP000694548"/>
    </source>
</evidence>
<evidence type="ECO:0000313" key="10">
    <source>
        <dbReference type="Ensembl" id="ENSNFUP00015017795.1"/>
    </source>
</evidence>
<evidence type="ECO:0000256" key="2">
    <source>
        <dbReference type="ARBA" id="ARBA00022723"/>
    </source>
</evidence>
<dbReference type="GO" id="GO:0000981">
    <property type="term" value="F:DNA-binding transcription factor activity, RNA polymerase II-specific"/>
    <property type="evidence" value="ECO:0007669"/>
    <property type="project" value="TreeGrafter"/>
</dbReference>
<dbReference type="GO" id="GO:0008270">
    <property type="term" value="F:zinc ion binding"/>
    <property type="evidence" value="ECO:0007669"/>
    <property type="project" value="UniProtKB-KW"/>
</dbReference>
<protein>
    <recommendedName>
        <fullName evidence="9">C2H2-type domain-containing protein</fullName>
    </recommendedName>
</protein>
<dbReference type="Pfam" id="PF00096">
    <property type="entry name" value="zf-C2H2"/>
    <property type="match status" value="6"/>
</dbReference>
<dbReference type="InterPro" id="IPR050527">
    <property type="entry name" value="Snail/Krueppel_Znf"/>
</dbReference>
<dbReference type="GeneTree" id="ENSGT00940000170908"/>
<feature type="domain" description="C2H2-type" evidence="9">
    <location>
        <begin position="197"/>
        <end position="224"/>
    </location>
</feature>
<dbReference type="Gene3D" id="3.30.160.60">
    <property type="entry name" value="Classic Zinc Finger"/>
    <property type="match status" value="5"/>
</dbReference>
<dbReference type="Pfam" id="PF13912">
    <property type="entry name" value="zf-C2H2_6"/>
    <property type="match status" value="1"/>
</dbReference>
<dbReference type="PROSITE" id="PS00028">
    <property type="entry name" value="ZINC_FINGER_C2H2_1"/>
    <property type="match status" value="6"/>
</dbReference>
<dbReference type="Proteomes" id="UP000694548">
    <property type="component" value="Chromosome sgr02"/>
</dbReference>
<feature type="domain" description="C2H2-type" evidence="9">
    <location>
        <begin position="107"/>
        <end position="134"/>
    </location>
</feature>
<feature type="domain" description="C2H2-type" evidence="9">
    <location>
        <begin position="166"/>
        <end position="188"/>
    </location>
</feature>
<dbReference type="FunFam" id="3.30.160.60:FF:000446">
    <property type="entry name" value="Zinc finger protein"/>
    <property type="match status" value="1"/>
</dbReference>
<evidence type="ECO:0000256" key="1">
    <source>
        <dbReference type="ARBA" id="ARBA00004123"/>
    </source>
</evidence>
<reference evidence="10" key="1">
    <citation type="submission" date="2014-08" db="EMBL/GenBank/DDBJ databases">
        <authorList>
            <person name="Senf B."/>
            <person name="Petzold A."/>
            <person name="Downie B.R."/>
            <person name="Koch P."/>
            <person name="Platzer M."/>
        </authorList>
    </citation>
    <scope>NUCLEOTIDE SEQUENCE [LARGE SCALE GENOMIC DNA]</scope>
    <source>
        <strain evidence="10">GRZ</strain>
    </source>
</reference>
<evidence type="ECO:0000256" key="4">
    <source>
        <dbReference type="ARBA" id="ARBA00022771"/>
    </source>
</evidence>
<keyword evidence="3" id="KW-0677">Repeat</keyword>
<dbReference type="PANTHER" id="PTHR24388:SF54">
    <property type="entry name" value="PROTEIN ESCARGOT"/>
    <property type="match status" value="1"/>
</dbReference>
<dbReference type="PROSITE" id="PS50157">
    <property type="entry name" value="ZINC_FINGER_C2H2_2"/>
    <property type="match status" value="7"/>
</dbReference>
<dbReference type="AlphaFoldDB" id="A0A8C6NQD1"/>
<sequence length="332" mass="38627">MRRRGRRRRRRTQQPWCLKQKDIIVPFVLTRLTQRRNPSPVRFSHTNASSPQSEGQNDQQAGGLEVKFEETPHEKADCCDADSNDKESDNQVSTEDSNSDEHDLGQHVCPVCGKSFSTWVALKSHKKAHAVEGLTCLACDKQFKEKEALEKHLKLHRKVEVGPRSLKCSECNKEFNRMYHLKRHLMSHRRAANADCYTCPDCHKNFFFPEDLNKHLEIHAKENSGTCPKCDATFSTAEDLESHMEVHRKTYNCSTCGKKFKVEYALKKHEQSHQNEQYYCSFCCKYFHKLSLYKRHRPFSCPHCGQTFTQTGDRNRHISKNHPLENTTNDDI</sequence>
<dbReference type="Ensembl" id="ENSNFUT00015018613.1">
    <property type="protein sequence ID" value="ENSNFUP00015017795.1"/>
    <property type="gene ID" value="ENSNFUG00015008500.1"/>
</dbReference>
<feature type="compositionally biased region" description="Basic and acidic residues" evidence="8">
    <location>
        <begin position="66"/>
        <end position="89"/>
    </location>
</feature>
<reference evidence="10" key="2">
    <citation type="submission" date="2025-08" db="UniProtKB">
        <authorList>
            <consortium name="Ensembl"/>
        </authorList>
    </citation>
    <scope>IDENTIFICATION</scope>
</reference>
<dbReference type="GO" id="GO:0000978">
    <property type="term" value="F:RNA polymerase II cis-regulatory region sequence-specific DNA binding"/>
    <property type="evidence" value="ECO:0007669"/>
    <property type="project" value="TreeGrafter"/>
</dbReference>
<dbReference type="GO" id="GO:0005634">
    <property type="term" value="C:nucleus"/>
    <property type="evidence" value="ECO:0007669"/>
    <property type="project" value="UniProtKB-SubCell"/>
</dbReference>
<gene>
    <name evidence="10" type="primary">LOC107388826</name>
</gene>
<keyword evidence="6" id="KW-0539">Nucleus</keyword>
<accession>A0A8C6NQD1</accession>
<evidence type="ECO:0000256" key="8">
    <source>
        <dbReference type="SAM" id="MobiDB-lite"/>
    </source>
</evidence>
<feature type="domain" description="C2H2-type" evidence="9">
    <location>
        <begin position="299"/>
        <end position="327"/>
    </location>
</feature>
<evidence type="ECO:0000259" key="9">
    <source>
        <dbReference type="PROSITE" id="PS50157"/>
    </source>
</evidence>
<reference evidence="10" key="3">
    <citation type="submission" date="2025-09" db="UniProtKB">
        <authorList>
            <consortium name="Ensembl"/>
        </authorList>
    </citation>
    <scope>IDENTIFICATION</scope>
</reference>
<evidence type="ECO:0000256" key="7">
    <source>
        <dbReference type="PROSITE-ProRule" id="PRU00042"/>
    </source>
</evidence>
<keyword evidence="5" id="KW-0862">Zinc</keyword>
<comment type="subcellular location">
    <subcellularLocation>
        <location evidence="1">Nucleus</location>
    </subcellularLocation>
</comment>
<keyword evidence="4 7" id="KW-0863">Zinc-finger</keyword>
<feature type="compositionally biased region" description="Polar residues" evidence="8">
    <location>
        <begin position="44"/>
        <end position="60"/>
    </location>
</feature>
<evidence type="ECO:0000256" key="5">
    <source>
        <dbReference type="ARBA" id="ARBA00022833"/>
    </source>
</evidence>
<dbReference type="SMART" id="SM00355">
    <property type="entry name" value="ZnF_C2H2"/>
    <property type="match status" value="7"/>
</dbReference>
<keyword evidence="11" id="KW-1185">Reference proteome</keyword>
<dbReference type="InterPro" id="IPR036236">
    <property type="entry name" value="Znf_C2H2_sf"/>
</dbReference>
<feature type="domain" description="C2H2-type" evidence="9">
    <location>
        <begin position="225"/>
        <end position="252"/>
    </location>
</feature>